<dbReference type="InterPro" id="IPR000835">
    <property type="entry name" value="HTH_MarR-typ"/>
</dbReference>
<name>A0A6L9S4J2_9ACTN</name>
<organism evidence="2 3">
    <name type="scientific">Phytoactinopolyspora halotolerans</name>
    <dbReference type="NCBI Taxonomy" id="1981512"/>
    <lineage>
        <taxon>Bacteria</taxon>
        <taxon>Bacillati</taxon>
        <taxon>Actinomycetota</taxon>
        <taxon>Actinomycetes</taxon>
        <taxon>Jiangellales</taxon>
        <taxon>Jiangellaceae</taxon>
        <taxon>Phytoactinopolyspora</taxon>
    </lineage>
</organism>
<proteinExistence type="predicted"/>
<evidence type="ECO:0000313" key="3">
    <source>
        <dbReference type="Proteomes" id="UP000475214"/>
    </source>
</evidence>
<dbReference type="InterPro" id="IPR036390">
    <property type="entry name" value="WH_DNA-bd_sf"/>
</dbReference>
<dbReference type="AlphaFoldDB" id="A0A6L9S4J2"/>
<dbReference type="PANTHER" id="PTHR33164">
    <property type="entry name" value="TRANSCRIPTIONAL REGULATOR, MARR FAMILY"/>
    <property type="match status" value="1"/>
</dbReference>
<feature type="domain" description="HTH marR-type" evidence="1">
    <location>
        <begin position="15"/>
        <end position="144"/>
    </location>
</feature>
<accession>A0A6L9S4J2</accession>
<reference evidence="2 3" key="1">
    <citation type="submission" date="2020-02" db="EMBL/GenBank/DDBJ databases">
        <authorList>
            <person name="Li X.-J."/>
            <person name="Han X.-M."/>
        </authorList>
    </citation>
    <scope>NUCLEOTIDE SEQUENCE [LARGE SCALE GENOMIC DNA]</scope>
    <source>
        <strain evidence="2 3">CCTCC AB 2017055</strain>
    </source>
</reference>
<dbReference type="RefSeq" id="WP_163735091.1">
    <property type="nucleotide sequence ID" value="NZ_JAAGOA010000004.1"/>
</dbReference>
<dbReference type="PANTHER" id="PTHR33164:SF99">
    <property type="entry name" value="MARR FAMILY REGULATORY PROTEIN"/>
    <property type="match status" value="1"/>
</dbReference>
<dbReference type="SUPFAM" id="SSF46785">
    <property type="entry name" value="Winged helix' DNA-binding domain"/>
    <property type="match status" value="1"/>
</dbReference>
<dbReference type="PRINTS" id="PR00598">
    <property type="entry name" value="HTHMARR"/>
</dbReference>
<dbReference type="InterPro" id="IPR036388">
    <property type="entry name" value="WH-like_DNA-bd_sf"/>
</dbReference>
<dbReference type="Gene3D" id="1.10.10.10">
    <property type="entry name" value="Winged helix-like DNA-binding domain superfamily/Winged helix DNA-binding domain"/>
    <property type="match status" value="1"/>
</dbReference>
<evidence type="ECO:0000313" key="2">
    <source>
        <dbReference type="EMBL" id="NEE00066.1"/>
    </source>
</evidence>
<dbReference type="GO" id="GO:0003700">
    <property type="term" value="F:DNA-binding transcription factor activity"/>
    <property type="evidence" value="ECO:0007669"/>
    <property type="project" value="InterPro"/>
</dbReference>
<dbReference type="GO" id="GO:0006950">
    <property type="term" value="P:response to stress"/>
    <property type="evidence" value="ECO:0007669"/>
    <property type="project" value="TreeGrafter"/>
</dbReference>
<sequence>MTTRSPRPPSLLAQPSYLASQVSKYGRRHLESVLAERGLVLGHEAVLSALDDFGALSQQQLADSLDFDKSNLVARIDDLEHRGLVARTKDPADRRRNKVELTPAGQKLVDELQTAALESQRGFLDMLSQAEQRTLVSLLRRVLDANDADRGREQ</sequence>
<dbReference type="PROSITE" id="PS50995">
    <property type="entry name" value="HTH_MARR_2"/>
    <property type="match status" value="1"/>
</dbReference>
<dbReference type="SMART" id="SM00347">
    <property type="entry name" value="HTH_MARR"/>
    <property type="match status" value="1"/>
</dbReference>
<keyword evidence="3" id="KW-1185">Reference proteome</keyword>
<dbReference type="EMBL" id="JAAGOA010000004">
    <property type="protein sequence ID" value="NEE00066.1"/>
    <property type="molecule type" value="Genomic_DNA"/>
</dbReference>
<dbReference type="Proteomes" id="UP000475214">
    <property type="component" value="Unassembled WGS sequence"/>
</dbReference>
<comment type="caution">
    <text evidence="2">The sequence shown here is derived from an EMBL/GenBank/DDBJ whole genome shotgun (WGS) entry which is preliminary data.</text>
</comment>
<gene>
    <name evidence="2" type="ORF">G1H10_07775</name>
</gene>
<dbReference type="Pfam" id="PF01047">
    <property type="entry name" value="MarR"/>
    <property type="match status" value="1"/>
</dbReference>
<dbReference type="InterPro" id="IPR039422">
    <property type="entry name" value="MarR/SlyA-like"/>
</dbReference>
<evidence type="ECO:0000259" key="1">
    <source>
        <dbReference type="PROSITE" id="PS50995"/>
    </source>
</evidence>
<protein>
    <submittedName>
        <fullName evidence="2">MarR family transcriptional regulator</fullName>
    </submittedName>
</protein>